<keyword evidence="1" id="KW-0732">Signal</keyword>
<evidence type="ECO:0000256" key="1">
    <source>
        <dbReference type="SAM" id="SignalP"/>
    </source>
</evidence>
<dbReference type="Proteomes" id="UP000184510">
    <property type="component" value="Unassembled WGS sequence"/>
</dbReference>
<keyword evidence="3" id="KW-1185">Reference proteome</keyword>
<dbReference type="OrthoDB" id="190037at2"/>
<evidence type="ECO:0000313" key="3">
    <source>
        <dbReference type="Proteomes" id="UP000184510"/>
    </source>
</evidence>
<proteinExistence type="predicted"/>
<feature type="signal peptide" evidence="1">
    <location>
        <begin position="1"/>
        <end position="17"/>
    </location>
</feature>
<dbReference type="EMBL" id="FQYR01000002">
    <property type="protein sequence ID" value="SHI87623.1"/>
    <property type="molecule type" value="Genomic_DNA"/>
</dbReference>
<accession>A0A1M6EQC6</accession>
<gene>
    <name evidence="2" type="ORF">SAMN02745181_1093</name>
</gene>
<feature type="chain" id="PRO_5012454952" description="SH3 domain-containing protein" evidence="1">
    <location>
        <begin position="18"/>
        <end position="233"/>
    </location>
</feature>
<reference evidence="2 3" key="1">
    <citation type="submission" date="2016-11" db="EMBL/GenBank/DDBJ databases">
        <authorList>
            <person name="Jaros S."/>
            <person name="Januszkiewicz K."/>
            <person name="Wedrychowicz H."/>
        </authorList>
    </citation>
    <scope>NUCLEOTIDE SEQUENCE [LARGE SCALE GENOMIC DNA]</scope>
    <source>
        <strain evidence="2 3">DSM 18772</strain>
    </source>
</reference>
<evidence type="ECO:0008006" key="4">
    <source>
        <dbReference type="Google" id="ProtNLM"/>
    </source>
</evidence>
<name>A0A1M6EQC6_9BACT</name>
<dbReference type="InParanoid" id="A0A1M6EQC6"/>
<dbReference type="RefSeq" id="WP_143158449.1">
    <property type="nucleotide sequence ID" value="NZ_FQYR01000002.1"/>
</dbReference>
<evidence type="ECO:0000313" key="2">
    <source>
        <dbReference type="EMBL" id="SHI87623.1"/>
    </source>
</evidence>
<dbReference type="AlphaFoldDB" id="A0A1M6EQC6"/>
<sequence>MKMLIQTLLMSTALVMASPAESLLNSDPDVVYMEEVGGKAIELLVIKPATIFASKKGGRRLGAYPVDTKVTLLAMTDKGYKVQGMAKHGKVSGWVSPKNLASKDPEFVENLKKFYERELAVRELISKNEVAIGMSSEEVFRSLGEPTRKESKITKDGQTGKWSYIDTEEVKHYTYVTDPRTGNTFRQLSHITTEEKGKVEVDFEKGVVTAISKMEDKGPGKVRVIVPPVIFGF</sequence>
<protein>
    <recommendedName>
        <fullName evidence="4">SH3 domain-containing protein</fullName>
    </recommendedName>
</protein>
<organism evidence="2 3">
    <name type="scientific">Rubritalea squalenifaciens DSM 18772</name>
    <dbReference type="NCBI Taxonomy" id="1123071"/>
    <lineage>
        <taxon>Bacteria</taxon>
        <taxon>Pseudomonadati</taxon>
        <taxon>Verrucomicrobiota</taxon>
        <taxon>Verrucomicrobiia</taxon>
        <taxon>Verrucomicrobiales</taxon>
        <taxon>Rubritaleaceae</taxon>
        <taxon>Rubritalea</taxon>
    </lineage>
</organism>